<organism evidence="2 3">
    <name type="scientific">Lysinibacillus alkalisoli</name>
    <dbReference type="NCBI Taxonomy" id="1911548"/>
    <lineage>
        <taxon>Bacteria</taxon>
        <taxon>Bacillati</taxon>
        <taxon>Bacillota</taxon>
        <taxon>Bacilli</taxon>
        <taxon>Bacillales</taxon>
        <taxon>Bacillaceae</taxon>
        <taxon>Lysinibacillus</taxon>
    </lineage>
</organism>
<evidence type="ECO:0000256" key="1">
    <source>
        <dbReference type="SAM" id="Phobius"/>
    </source>
</evidence>
<proteinExistence type="predicted"/>
<keyword evidence="1" id="KW-1133">Transmembrane helix</keyword>
<feature type="transmembrane region" description="Helical" evidence="1">
    <location>
        <begin position="12"/>
        <end position="32"/>
    </location>
</feature>
<feature type="transmembrane region" description="Helical" evidence="1">
    <location>
        <begin position="131"/>
        <end position="148"/>
    </location>
</feature>
<keyword evidence="1" id="KW-0472">Membrane</keyword>
<keyword evidence="3" id="KW-1185">Reference proteome</keyword>
<name>A0A917FY35_9BACI</name>
<dbReference type="EMBL" id="BMJT01000001">
    <property type="protein sequence ID" value="GGG13462.1"/>
    <property type="molecule type" value="Genomic_DNA"/>
</dbReference>
<reference evidence="2" key="2">
    <citation type="submission" date="2020-09" db="EMBL/GenBank/DDBJ databases">
        <authorList>
            <person name="Sun Q."/>
            <person name="Zhou Y."/>
        </authorList>
    </citation>
    <scope>NUCLEOTIDE SEQUENCE</scope>
    <source>
        <strain evidence="2">CGMCC 1.15760</strain>
    </source>
</reference>
<dbReference type="RefSeq" id="WP_188613404.1">
    <property type="nucleotide sequence ID" value="NZ_BMJT01000001.1"/>
</dbReference>
<feature type="transmembrane region" description="Helical" evidence="1">
    <location>
        <begin position="108"/>
        <end position="125"/>
    </location>
</feature>
<feature type="transmembrane region" description="Helical" evidence="1">
    <location>
        <begin position="44"/>
        <end position="68"/>
    </location>
</feature>
<sequence length="200" mass="23415">MKFTDTYIIGNLTFLSSWLAVLFALFFTWLIIRLQYRKETAQLYSDLAFTFIIVWKFSAIFTDFSIIVQQPLSLLYFNGGKIGIVFAFIAVCIQFWRKRMTVDAKEMAVAIMMTQSIFQLAMVILNDNHLWQEVITLVVFSSTLIYSIRTTHIKIALQNFAFIHILVALLQPVPIYAQFSVWFTIIAVGMWRLWQRSIRK</sequence>
<protein>
    <submittedName>
        <fullName evidence="2">Uncharacterized protein</fullName>
    </submittedName>
</protein>
<evidence type="ECO:0000313" key="2">
    <source>
        <dbReference type="EMBL" id="GGG13462.1"/>
    </source>
</evidence>
<dbReference type="Proteomes" id="UP000616608">
    <property type="component" value="Unassembled WGS sequence"/>
</dbReference>
<gene>
    <name evidence="2" type="ORF">GCM10007425_04710</name>
</gene>
<evidence type="ECO:0000313" key="3">
    <source>
        <dbReference type="Proteomes" id="UP000616608"/>
    </source>
</evidence>
<comment type="caution">
    <text evidence="2">The sequence shown here is derived from an EMBL/GenBank/DDBJ whole genome shotgun (WGS) entry which is preliminary data.</text>
</comment>
<accession>A0A917FY35</accession>
<keyword evidence="1" id="KW-0812">Transmembrane</keyword>
<reference evidence="2" key="1">
    <citation type="journal article" date="2014" name="Int. J. Syst. Evol. Microbiol.">
        <title>Complete genome sequence of Corynebacterium casei LMG S-19264T (=DSM 44701T), isolated from a smear-ripened cheese.</title>
        <authorList>
            <consortium name="US DOE Joint Genome Institute (JGI-PGF)"/>
            <person name="Walter F."/>
            <person name="Albersmeier A."/>
            <person name="Kalinowski J."/>
            <person name="Ruckert C."/>
        </authorList>
    </citation>
    <scope>NUCLEOTIDE SEQUENCE</scope>
    <source>
        <strain evidence="2">CGMCC 1.15760</strain>
    </source>
</reference>
<feature type="transmembrane region" description="Helical" evidence="1">
    <location>
        <begin position="74"/>
        <end position="96"/>
    </location>
</feature>
<dbReference type="AlphaFoldDB" id="A0A917FY35"/>